<dbReference type="InterPro" id="IPR013493">
    <property type="entry name" value="CHP02677"/>
</dbReference>
<reference evidence="1 2" key="1">
    <citation type="submission" date="2020-08" db="EMBL/GenBank/DDBJ databases">
        <title>Amycolatopsis echigonensis JCM 21831.</title>
        <authorList>
            <person name="Tedsree N."/>
            <person name="Kuncharoen N."/>
            <person name="Likhitwitayawuid K."/>
            <person name="Tanasupawat S."/>
        </authorList>
    </citation>
    <scope>NUCLEOTIDE SEQUENCE [LARGE SCALE GENOMIC DNA]</scope>
    <source>
        <strain evidence="1 2">JCM 21831</strain>
    </source>
</reference>
<sequence>MSTSALPERLEAALTAIRIDLDRYHAVIGDRIAEAASRGELEPLLTQTLYAELHAGIGNGRESNATLRRDRGLENALAAAIPHAGTTATAVLRQITTHQVLVEWDGVLVWLPSSTIDSPDLPVPGNPVQLRVPPARPGLSPGFLLVSSSRAVEFTRPPLRIYVHLTDPLAAVDAWQAVLARLEGADVAYQAKILVRPGQYPRRDALVVYLPPESAAASDIVTNAVEDLPGTGTTTSTFAERLAPGVARAWEPVDERFGFSGLVSATGDFYGAVAALVQFDVTDDTVFLSSRERILSALGQFARSTERSLVRVRDALMELRAIGHVRLVERGLRGAGVLDPYGQQAWADEMKQHLDDLDRWFEPRGSIERLIDSAAGAIHTLLGAIDRRYYANTRGSDLGSDFRQIARMIHVQPSDAAAYQVFSAAFGMWPASHPRRPAVEDIATAVLAADSTPDRADVTLREHDAGAQSSRRPRKIPDVAKVREAAEAQKMFELLRLSDLSADLITPGVVTLEHFTNLDAEHTTVLIELIEEAMVAFDASTGLGVAATLRCQLRLFVGEPGRKVTVQLAEGTLTAPDLRVEIRSLDADSHGKVEVA</sequence>
<name>A0A8E1W7Y6_9PSEU</name>
<comment type="caution">
    <text evidence="1">The sequence shown here is derived from an EMBL/GenBank/DDBJ whole genome shotgun (WGS) entry which is preliminary data.</text>
</comment>
<organism evidence="1 2">
    <name type="scientific">Amycolatopsis echigonensis</name>
    <dbReference type="NCBI Taxonomy" id="2576905"/>
    <lineage>
        <taxon>Bacteria</taxon>
        <taxon>Bacillati</taxon>
        <taxon>Actinomycetota</taxon>
        <taxon>Actinomycetes</taxon>
        <taxon>Pseudonocardiales</taxon>
        <taxon>Pseudonocardiaceae</taxon>
        <taxon>Amycolatopsis</taxon>
    </lineage>
</organism>
<dbReference type="EMBL" id="JACJHR010000122">
    <property type="protein sequence ID" value="MBB2505781.1"/>
    <property type="molecule type" value="Genomic_DNA"/>
</dbReference>
<dbReference type="Proteomes" id="UP000550260">
    <property type="component" value="Unassembled WGS sequence"/>
</dbReference>
<proteinExistence type="predicted"/>
<gene>
    <name evidence="1" type="ORF">H5411_42525</name>
</gene>
<dbReference type="RefSeq" id="WP_183127281.1">
    <property type="nucleotide sequence ID" value="NZ_JACJHR010000122.1"/>
</dbReference>
<evidence type="ECO:0000313" key="2">
    <source>
        <dbReference type="Proteomes" id="UP000550260"/>
    </source>
</evidence>
<accession>A0A8E1W7Y6</accession>
<protein>
    <submittedName>
        <fullName evidence="1">DUF2397 family protein</fullName>
    </submittedName>
</protein>
<dbReference type="Pfam" id="PF09660">
    <property type="entry name" value="DUF2397"/>
    <property type="match status" value="1"/>
</dbReference>
<evidence type="ECO:0000313" key="1">
    <source>
        <dbReference type="EMBL" id="MBB2505781.1"/>
    </source>
</evidence>
<dbReference type="AlphaFoldDB" id="A0A8E1W7Y6"/>